<dbReference type="SUPFAM" id="SSF55961">
    <property type="entry name" value="Bet v1-like"/>
    <property type="match status" value="1"/>
</dbReference>
<dbReference type="GO" id="GO:0046872">
    <property type="term" value="F:metal ion binding"/>
    <property type="evidence" value="ECO:0007669"/>
    <property type="project" value="UniProtKB-KW"/>
</dbReference>
<gene>
    <name evidence="15" type="ORF">LTRI10_LOCUS13396</name>
</gene>
<feature type="domain" description="Rieske" evidence="14">
    <location>
        <begin position="90"/>
        <end position="200"/>
    </location>
</feature>
<evidence type="ECO:0000256" key="9">
    <source>
        <dbReference type="ARBA" id="ARBA00022989"/>
    </source>
</evidence>
<evidence type="ECO:0000256" key="13">
    <source>
        <dbReference type="ARBA" id="ARBA00023136"/>
    </source>
</evidence>
<keyword evidence="12" id="KW-0411">Iron-sulfur</keyword>
<keyword evidence="6" id="KW-0001">2Fe-2S</keyword>
<evidence type="ECO:0000256" key="2">
    <source>
        <dbReference type="ARBA" id="ARBA00004370"/>
    </source>
</evidence>
<dbReference type="GO" id="GO:0016020">
    <property type="term" value="C:membrane"/>
    <property type="evidence" value="ECO:0007669"/>
    <property type="project" value="UniProtKB-SubCell"/>
</dbReference>
<keyword evidence="13" id="KW-0472">Membrane</keyword>
<dbReference type="InterPro" id="IPR017941">
    <property type="entry name" value="Rieske_2Fe-2S"/>
</dbReference>
<dbReference type="PROSITE" id="PS51296">
    <property type="entry name" value="RIESKE"/>
    <property type="match status" value="1"/>
</dbReference>
<evidence type="ECO:0000256" key="10">
    <source>
        <dbReference type="ARBA" id="ARBA00023002"/>
    </source>
</evidence>
<evidence type="ECO:0000256" key="4">
    <source>
        <dbReference type="ARBA" id="ARBA00022640"/>
    </source>
</evidence>
<dbReference type="Pfam" id="PF08417">
    <property type="entry name" value="PaO"/>
    <property type="match status" value="1"/>
</dbReference>
<evidence type="ECO:0000256" key="7">
    <source>
        <dbReference type="ARBA" id="ARBA00022723"/>
    </source>
</evidence>
<evidence type="ECO:0000256" key="1">
    <source>
        <dbReference type="ARBA" id="ARBA00004229"/>
    </source>
</evidence>
<keyword evidence="3" id="KW-0150">Chloroplast</keyword>
<keyword evidence="8" id="KW-0809">Transit peptide</keyword>
<dbReference type="SUPFAM" id="SSF50022">
    <property type="entry name" value="ISP domain"/>
    <property type="match status" value="1"/>
</dbReference>
<keyword evidence="9" id="KW-1133">Transmembrane helix</keyword>
<evidence type="ECO:0000256" key="6">
    <source>
        <dbReference type="ARBA" id="ARBA00022714"/>
    </source>
</evidence>
<evidence type="ECO:0000256" key="5">
    <source>
        <dbReference type="ARBA" id="ARBA00022692"/>
    </source>
</evidence>
<keyword evidence="10" id="KW-0560">Oxidoreductase</keyword>
<dbReference type="EMBL" id="OZ034815">
    <property type="protein sequence ID" value="CAL1371323.1"/>
    <property type="molecule type" value="Genomic_DNA"/>
</dbReference>
<keyword evidence="11" id="KW-0408">Iron</keyword>
<dbReference type="InterPro" id="IPR050584">
    <property type="entry name" value="Cholesterol_7-desaturase"/>
</dbReference>
<dbReference type="CDD" id="cd03480">
    <property type="entry name" value="Rieske_RO_Alpha_PaO"/>
    <property type="match status" value="1"/>
</dbReference>
<evidence type="ECO:0000256" key="12">
    <source>
        <dbReference type="ARBA" id="ARBA00023014"/>
    </source>
</evidence>
<dbReference type="Gene3D" id="3.90.380.10">
    <property type="entry name" value="Naphthalene 1,2-dioxygenase Alpha Subunit, Chain A, domain 1"/>
    <property type="match status" value="1"/>
</dbReference>
<evidence type="ECO:0000256" key="8">
    <source>
        <dbReference type="ARBA" id="ARBA00022946"/>
    </source>
</evidence>
<dbReference type="InterPro" id="IPR036922">
    <property type="entry name" value="Rieske_2Fe-2S_sf"/>
</dbReference>
<dbReference type="GO" id="GO:0009507">
    <property type="term" value="C:chloroplast"/>
    <property type="evidence" value="ECO:0007669"/>
    <property type="project" value="UniProtKB-SubCell"/>
</dbReference>
<keyword evidence="4" id="KW-0934">Plastid</keyword>
<evidence type="ECO:0000259" key="14">
    <source>
        <dbReference type="PROSITE" id="PS51296"/>
    </source>
</evidence>
<dbReference type="Pfam" id="PF00355">
    <property type="entry name" value="Rieske"/>
    <property type="match status" value="1"/>
</dbReference>
<evidence type="ECO:0000313" key="15">
    <source>
        <dbReference type="EMBL" id="CAL1371323.1"/>
    </source>
</evidence>
<keyword evidence="5" id="KW-0812">Transmembrane</keyword>
<comment type="subcellular location">
    <subcellularLocation>
        <location evidence="2">Membrane</location>
    </subcellularLocation>
    <subcellularLocation>
        <location evidence="1">Plastid</location>
        <location evidence="1">Chloroplast</location>
    </subcellularLocation>
</comment>
<evidence type="ECO:0000313" key="16">
    <source>
        <dbReference type="Proteomes" id="UP001497516"/>
    </source>
</evidence>
<dbReference type="Proteomes" id="UP001497516">
    <property type="component" value="Chromosome 2"/>
</dbReference>
<dbReference type="InterPro" id="IPR013626">
    <property type="entry name" value="PaO"/>
</dbReference>
<dbReference type="Gene3D" id="2.102.10.10">
    <property type="entry name" value="Rieske [2Fe-2S] iron-sulphur domain"/>
    <property type="match status" value="1"/>
</dbReference>
<reference evidence="15 16" key="1">
    <citation type="submission" date="2024-04" db="EMBL/GenBank/DDBJ databases">
        <authorList>
            <person name="Fracassetti M."/>
        </authorList>
    </citation>
    <scope>NUCLEOTIDE SEQUENCE [LARGE SCALE GENOMIC DNA]</scope>
</reference>
<evidence type="ECO:0000256" key="3">
    <source>
        <dbReference type="ARBA" id="ARBA00022528"/>
    </source>
</evidence>
<keyword evidence="7" id="KW-0479">Metal-binding</keyword>
<sequence>MKALPTSTSAPSLTIRTSTFHAPFSTPHYSPTQQPILRTTLPKNSKLLLSLHAIPPLHNSTSSVSAESPPDQAADVSGGGVEKFDWYAQWYPVAPVCDLDKGAPRGLKVMGMDVVVWWDGNENAWKVFDDMCPHRLAPLSEGRIDRWGRLQCSYHGWCFDGSGSCQLIPQAPLDGPPAHTSKRACVATYPTVVHHGIVWFWPNSDPEHRHVFDKKNPPLVPELDDPSFTTTMGSRDIRYGYDSLVENLVDPAHLPYAHYGLTPTMPNKEKRDEEGGRPMEFMVNKLGIDGFEGSVESFGEFRFIAPCLFFLPTIADEPSANLGNGFVVPSSAETLKPSTGRRMALVVLCVPVSPGTSRLIWAFPRNFDIWVDKVVPRWILHMGTNLILDSDLCILHAQLPVILTGVGSMLLISLQFLYQENSLWTGTGLM</sequence>
<dbReference type="PANTHER" id="PTHR21266">
    <property type="entry name" value="IRON-SULFUR DOMAIN CONTAINING PROTEIN"/>
    <property type="match status" value="1"/>
</dbReference>
<name>A0AAV2DDQ5_9ROSI</name>
<dbReference type="AlphaFoldDB" id="A0AAV2DDQ5"/>
<dbReference type="PANTHER" id="PTHR21266:SF32">
    <property type="entry name" value="CHOLESTEROL 7-DESATURASE NVD"/>
    <property type="match status" value="1"/>
</dbReference>
<evidence type="ECO:0000256" key="11">
    <source>
        <dbReference type="ARBA" id="ARBA00023004"/>
    </source>
</evidence>
<keyword evidence="16" id="KW-1185">Reference proteome</keyword>
<accession>A0AAV2DDQ5</accession>
<proteinExistence type="predicted"/>
<dbReference type="GO" id="GO:0051537">
    <property type="term" value="F:2 iron, 2 sulfur cluster binding"/>
    <property type="evidence" value="ECO:0007669"/>
    <property type="project" value="UniProtKB-KW"/>
</dbReference>
<dbReference type="GO" id="GO:0010277">
    <property type="term" value="F:chlorophyllide a oxygenase activity"/>
    <property type="evidence" value="ECO:0007669"/>
    <property type="project" value="InterPro"/>
</dbReference>
<organism evidence="15 16">
    <name type="scientific">Linum trigynum</name>
    <dbReference type="NCBI Taxonomy" id="586398"/>
    <lineage>
        <taxon>Eukaryota</taxon>
        <taxon>Viridiplantae</taxon>
        <taxon>Streptophyta</taxon>
        <taxon>Embryophyta</taxon>
        <taxon>Tracheophyta</taxon>
        <taxon>Spermatophyta</taxon>
        <taxon>Magnoliopsida</taxon>
        <taxon>eudicotyledons</taxon>
        <taxon>Gunneridae</taxon>
        <taxon>Pentapetalae</taxon>
        <taxon>rosids</taxon>
        <taxon>fabids</taxon>
        <taxon>Malpighiales</taxon>
        <taxon>Linaceae</taxon>
        <taxon>Linum</taxon>
    </lineage>
</organism>
<protein>
    <recommendedName>
        <fullName evidence="14">Rieske domain-containing protein</fullName>
    </recommendedName>
</protein>